<proteinExistence type="predicted"/>
<evidence type="ECO:0000256" key="1">
    <source>
        <dbReference type="SAM" id="MobiDB-lite"/>
    </source>
</evidence>
<sequence length="94" mass="10464">MSRPRIIEEIINDLMQKLPYDKEELQQRLTEFVSRLDLGQIGPTAPPTTESNKGRQPSALDISKLGACLGANRDLYAWESPPGTLTTLNAKPKE</sequence>
<comment type="caution">
    <text evidence="2">The sequence shown here is derived from an EMBL/GenBank/DDBJ whole genome shotgun (WGS) entry which is preliminary data.</text>
</comment>
<dbReference type="Proteomes" id="UP000499080">
    <property type="component" value="Unassembled WGS sequence"/>
</dbReference>
<gene>
    <name evidence="2" type="ORF">AVEN_16346_1</name>
</gene>
<accession>A0A4Y2GPA1</accession>
<evidence type="ECO:0000313" key="3">
    <source>
        <dbReference type="Proteomes" id="UP000499080"/>
    </source>
</evidence>
<evidence type="ECO:0000313" key="2">
    <source>
        <dbReference type="EMBL" id="GBM55530.1"/>
    </source>
</evidence>
<dbReference type="AlphaFoldDB" id="A0A4Y2GPA1"/>
<name>A0A4Y2GPA1_ARAVE</name>
<organism evidence="2 3">
    <name type="scientific">Araneus ventricosus</name>
    <name type="common">Orbweaver spider</name>
    <name type="synonym">Epeira ventricosa</name>
    <dbReference type="NCBI Taxonomy" id="182803"/>
    <lineage>
        <taxon>Eukaryota</taxon>
        <taxon>Metazoa</taxon>
        <taxon>Ecdysozoa</taxon>
        <taxon>Arthropoda</taxon>
        <taxon>Chelicerata</taxon>
        <taxon>Arachnida</taxon>
        <taxon>Araneae</taxon>
        <taxon>Araneomorphae</taxon>
        <taxon>Entelegynae</taxon>
        <taxon>Araneoidea</taxon>
        <taxon>Araneidae</taxon>
        <taxon>Araneus</taxon>
    </lineage>
</organism>
<feature type="region of interest" description="Disordered" evidence="1">
    <location>
        <begin position="39"/>
        <end position="58"/>
    </location>
</feature>
<reference evidence="2 3" key="1">
    <citation type="journal article" date="2019" name="Sci. Rep.">
        <title>Orb-weaving spider Araneus ventricosus genome elucidates the spidroin gene catalogue.</title>
        <authorList>
            <person name="Kono N."/>
            <person name="Nakamura H."/>
            <person name="Ohtoshi R."/>
            <person name="Moran D.A.P."/>
            <person name="Shinohara A."/>
            <person name="Yoshida Y."/>
            <person name="Fujiwara M."/>
            <person name="Mori M."/>
            <person name="Tomita M."/>
            <person name="Arakawa K."/>
        </authorList>
    </citation>
    <scope>NUCLEOTIDE SEQUENCE [LARGE SCALE GENOMIC DNA]</scope>
</reference>
<dbReference type="EMBL" id="BGPR01001505">
    <property type="protein sequence ID" value="GBM55530.1"/>
    <property type="molecule type" value="Genomic_DNA"/>
</dbReference>
<keyword evidence="3" id="KW-1185">Reference proteome</keyword>
<protein>
    <submittedName>
        <fullName evidence="2">Uncharacterized protein</fullName>
    </submittedName>
</protein>